<dbReference type="EMBL" id="MW030612">
    <property type="protein sequence ID" value="QPI16893.1"/>
    <property type="molecule type" value="Genomic_DNA"/>
</dbReference>
<sequence length="329" mass="38730">MRICYLLLFISYVHTFININTYNGNINLISNIKKTNNINFVIWKGYAIPSKNYIKFGENIINRGLRKNININVTICDNYNLPNLNNTILFGHSAGGYHCINNNNNIKARITYGASPKSIYDNTLFNIKNKQDTNILNIIGECDGFISYINLLDQKNYNIKNDIHNNILICTKSNHFCITENKKTLISTLLCKYDQMLDTNYTNMMNDVSKTIISYILYLNNNTTIYNYKYTQDIFKKNIVFEITSYRQFLRTKPDICKTYIYIDEINNHTFIKTSGLLGDILLDILIYKQKIVEVNNTLKWLLSKNKDILYFSYKKRNYKYFRLPYVIK</sequence>
<accession>A0A7S9SV50</accession>
<name>A0A7S9SV50_9VIRU</name>
<dbReference type="InterPro" id="IPR029058">
    <property type="entry name" value="AB_hydrolase_fold"/>
</dbReference>
<protein>
    <submittedName>
        <fullName evidence="1">Uncharacterized protein</fullName>
    </submittedName>
</protein>
<organism evidence="1">
    <name type="scientific">Virus NIOZ-UU159</name>
    <dbReference type="NCBI Taxonomy" id="2763270"/>
    <lineage>
        <taxon>Viruses</taxon>
    </lineage>
</organism>
<evidence type="ECO:0000313" key="1">
    <source>
        <dbReference type="EMBL" id="QPI16893.1"/>
    </source>
</evidence>
<gene>
    <name evidence="1" type="ORF">NIOZUU159_00390</name>
</gene>
<reference evidence="1" key="1">
    <citation type="submission" date="2020-08" db="EMBL/GenBank/DDBJ databases">
        <title>Bridging the membrane lipid divide: bacteria of the FCB group superphylum have the potential to synthesize archaeal ether lipids.</title>
        <authorList>
            <person name="Villanueva L."/>
            <person name="von Meijenfeldt F.A.B."/>
            <person name="Westbye A.B."/>
            <person name="Yadav S."/>
            <person name="Hopmans E.C."/>
            <person name="Dutilh B.E."/>
            <person name="Sinninghe Damste J.S."/>
        </authorList>
    </citation>
    <scope>NUCLEOTIDE SEQUENCE</scope>
    <source>
        <strain evidence="1">NIOZ-UU159</strain>
    </source>
</reference>
<proteinExistence type="predicted"/>
<dbReference type="SUPFAM" id="SSF53474">
    <property type="entry name" value="alpha/beta-Hydrolases"/>
    <property type="match status" value="1"/>
</dbReference>